<sequence>MLPPTQITPIGLVGDAIGKRINLVQFRVDAPDKTPDMPVVLSLGTSMNAGKTLTSTSLVRGFKRLGLRVAALKITGTGAGGDMWIVRDAGADVALDFTDAGFASTYLAPIDEIVKGAFRLINVAAEAGCQVAVIEIADGLQQRETAQLIRNEALCSLSLGCTFAAYDAMGAICGYHELVKAGHKVLGISGRLGMSPLAVREAEAATG</sequence>
<accession>A0ABU1HK66</accession>
<dbReference type="RefSeq" id="WP_309725599.1">
    <property type="nucleotide sequence ID" value="NZ_JARWAM010000046.1"/>
</dbReference>
<proteinExistence type="predicted"/>
<dbReference type="Proteomes" id="UP001251374">
    <property type="component" value="Unassembled WGS sequence"/>
</dbReference>
<dbReference type="SUPFAM" id="SSF52540">
    <property type="entry name" value="P-loop containing nucleoside triphosphate hydrolases"/>
    <property type="match status" value="1"/>
</dbReference>
<reference evidence="1 2" key="1">
    <citation type="submission" date="2023-04" db="EMBL/GenBank/DDBJ databases">
        <title>A long-awaited taxogenomic arrangement of the family Halomonadaceae.</title>
        <authorList>
            <person name="De La Haba R."/>
            <person name="Chuvochina M."/>
            <person name="Wittouck S."/>
            <person name="Arahal D.R."/>
            <person name="Sanchez-Porro C."/>
            <person name="Hugenholtz P."/>
            <person name="Ventosa A."/>
        </authorList>
    </citation>
    <scope>NUCLEOTIDE SEQUENCE [LARGE SCALE GENOMIC DNA]</scope>
    <source>
        <strain evidence="1 2">DSM 26770</strain>
    </source>
</reference>
<organism evidence="1 2">
    <name type="scientific">Franzmannia qiaohouensis</name>
    <dbReference type="NCBI Taxonomy" id="1329370"/>
    <lineage>
        <taxon>Bacteria</taxon>
        <taxon>Pseudomonadati</taxon>
        <taxon>Pseudomonadota</taxon>
        <taxon>Gammaproteobacteria</taxon>
        <taxon>Oceanospirillales</taxon>
        <taxon>Halomonadaceae</taxon>
        <taxon>Franzmannia</taxon>
    </lineage>
</organism>
<evidence type="ECO:0000313" key="2">
    <source>
        <dbReference type="Proteomes" id="UP001251374"/>
    </source>
</evidence>
<dbReference type="Gene3D" id="3.40.50.300">
    <property type="entry name" value="P-loop containing nucleotide triphosphate hydrolases"/>
    <property type="match status" value="1"/>
</dbReference>
<name>A0ABU1HK66_9GAMM</name>
<gene>
    <name evidence="1" type="ORF">QC821_21665</name>
</gene>
<keyword evidence="2" id="KW-1185">Reference proteome</keyword>
<protein>
    <submittedName>
        <fullName evidence="1">DUF1611 domain-containing protein</fullName>
    </submittedName>
</protein>
<comment type="caution">
    <text evidence="1">The sequence shown here is derived from an EMBL/GenBank/DDBJ whole genome shotgun (WGS) entry which is preliminary data.</text>
</comment>
<feature type="non-terminal residue" evidence="1">
    <location>
        <position position="207"/>
    </location>
</feature>
<dbReference type="InterPro" id="IPR027417">
    <property type="entry name" value="P-loop_NTPase"/>
</dbReference>
<dbReference type="EMBL" id="JARWAM010000046">
    <property type="protein sequence ID" value="MDR5907882.1"/>
    <property type="molecule type" value="Genomic_DNA"/>
</dbReference>
<evidence type="ECO:0000313" key="1">
    <source>
        <dbReference type="EMBL" id="MDR5907882.1"/>
    </source>
</evidence>